<dbReference type="AlphaFoldDB" id="A0A813HQE5"/>
<evidence type="ECO:0000259" key="6">
    <source>
        <dbReference type="PROSITE" id="PS50103"/>
    </source>
</evidence>
<dbReference type="EMBL" id="CAJNNV010032750">
    <property type="protein sequence ID" value="CAE8640941.1"/>
    <property type="molecule type" value="Genomic_DNA"/>
</dbReference>
<feature type="compositionally biased region" description="Basic residues" evidence="5">
    <location>
        <begin position="255"/>
        <end position="264"/>
    </location>
</feature>
<feature type="compositionally biased region" description="Basic residues" evidence="5">
    <location>
        <begin position="192"/>
        <end position="222"/>
    </location>
</feature>
<protein>
    <recommendedName>
        <fullName evidence="6">C3H1-type domain-containing protein</fullName>
    </recommendedName>
</protein>
<keyword evidence="2 4" id="KW-0863">Zinc-finger</keyword>
<dbReference type="GO" id="GO:0003723">
    <property type="term" value="F:RNA binding"/>
    <property type="evidence" value="ECO:0007669"/>
    <property type="project" value="InterPro"/>
</dbReference>
<feature type="compositionally biased region" description="Low complexity" evidence="5">
    <location>
        <begin position="230"/>
        <end position="243"/>
    </location>
</feature>
<organism evidence="7 8">
    <name type="scientific">Polarella glacialis</name>
    <name type="common">Dinoflagellate</name>
    <dbReference type="NCBI Taxonomy" id="89957"/>
    <lineage>
        <taxon>Eukaryota</taxon>
        <taxon>Sar</taxon>
        <taxon>Alveolata</taxon>
        <taxon>Dinophyceae</taxon>
        <taxon>Suessiales</taxon>
        <taxon>Suessiaceae</taxon>
        <taxon>Polarella</taxon>
    </lineage>
</organism>
<name>A0A813HQE5_POLGL</name>
<keyword evidence="8" id="KW-1185">Reference proteome</keyword>
<evidence type="ECO:0000313" key="8">
    <source>
        <dbReference type="Proteomes" id="UP000654075"/>
    </source>
</evidence>
<dbReference type="InterPro" id="IPR036855">
    <property type="entry name" value="Znf_CCCH_sf"/>
</dbReference>
<keyword evidence="3 4" id="KW-0862">Zinc</keyword>
<proteinExistence type="predicted"/>
<dbReference type="Pfam" id="PF00642">
    <property type="entry name" value="zf-CCCH"/>
    <property type="match status" value="1"/>
</dbReference>
<evidence type="ECO:0000256" key="4">
    <source>
        <dbReference type="PROSITE-ProRule" id="PRU00723"/>
    </source>
</evidence>
<evidence type="ECO:0000256" key="3">
    <source>
        <dbReference type="ARBA" id="ARBA00022833"/>
    </source>
</evidence>
<dbReference type="InterPro" id="IPR000504">
    <property type="entry name" value="RRM_dom"/>
</dbReference>
<comment type="caution">
    <text evidence="7">The sequence shown here is derived from an EMBL/GenBank/DDBJ whole genome shotgun (WGS) entry which is preliminary data.</text>
</comment>
<gene>
    <name evidence="7" type="ORF">PGLA1383_LOCUS55669</name>
</gene>
<dbReference type="InterPro" id="IPR035979">
    <property type="entry name" value="RBD_domain_sf"/>
</dbReference>
<dbReference type="Gene3D" id="3.30.70.330">
    <property type="match status" value="1"/>
</dbReference>
<sequence length="264" mass="28799">MADDKSAPEGVAIEITFGTTERTSRVDLKKRMSAFGEVEVCHMGTRGQDFPFVRFKEQASAEAALKACNEGEVSMEDGSLLAARMKSGNQRRRESAAPPPETVRNHYAPPRLDVCWIYARSGFCKHGVSCKFSHSAEDAAAAELTSRNLLLLGQASQAAGGRRGVEGVAAVTGALQGLRRKPSPRRPSPGRSPRRKRSRSDRGRRRTSRSRERKRKKSRSRSSKKDRARSGSAESGAKAAQGAAKDEGFANPLFGRKKKEVLVT</sequence>
<accession>A0A813HQE5</accession>
<dbReference type="InterPro" id="IPR012677">
    <property type="entry name" value="Nucleotide-bd_a/b_plait_sf"/>
</dbReference>
<dbReference type="Pfam" id="PF00076">
    <property type="entry name" value="RRM_1"/>
    <property type="match status" value="1"/>
</dbReference>
<evidence type="ECO:0000256" key="2">
    <source>
        <dbReference type="ARBA" id="ARBA00022771"/>
    </source>
</evidence>
<feature type="domain" description="C3H1-type" evidence="6">
    <location>
        <begin position="109"/>
        <end position="137"/>
    </location>
</feature>
<dbReference type="GO" id="GO:0008270">
    <property type="term" value="F:zinc ion binding"/>
    <property type="evidence" value="ECO:0007669"/>
    <property type="project" value="UniProtKB-KW"/>
</dbReference>
<dbReference type="InterPro" id="IPR000571">
    <property type="entry name" value="Znf_CCCH"/>
</dbReference>
<evidence type="ECO:0000313" key="7">
    <source>
        <dbReference type="EMBL" id="CAE8640941.1"/>
    </source>
</evidence>
<evidence type="ECO:0000256" key="5">
    <source>
        <dbReference type="SAM" id="MobiDB-lite"/>
    </source>
</evidence>
<reference evidence="7" key="1">
    <citation type="submission" date="2021-02" db="EMBL/GenBank/DDBJ databases">
        <authorList>
            <person name="Dougan E. K."/>
            <person name="Rhodes N."/>
            <person name="Thang M."/>
            <person name="Chan C."/>
        </authorList>
    </citation>
    <scope>NUCLEOTIDE SEQUENCE</scope>
</reference>
<dbReference type="SUPFAM" id="SSF54928">
    <property type="entry name" value="RNA-binding domain, RBD"/>
    <property type="match status" value="1"/>
</dbReference>
<dbReference type="PROSITE" id="PS50103">
    <property type="entry name" value="ZF_C3H1"/>
    <property type="match status" value="1"/>
</dbReference>
<evidence type="ECO:0000256" key="1">
    <source>
        <dbReference type="ARBA" id="ARBA00022723"/>
    </source>
</evidence>
<feature type="region of interest" description="Disordered" evidence="5">
    <location>
        <begin position="173"/>
        <end position="264"/>
    </location>
</feature>
<dbReference type="SUPFAM" id="SSF90229">
    <property type="entry name" value="CCCH zinc finger"/>
    <property type="match status" value="1"/>
</dbReference>
<feature type="zinc finger region" description="C3H1-type" evidence="4">
    <location>
        <begin position="109"/>
        <end position="137"/>
    </location>
</feature>
<feature type="region of interest" description="Disordered" evidence="5">
    <location>
        <begin position="86"/>
        <end position="105"/>
    </location>
</feature>
<keyword evidence="1 4" id="KW-0479">Metal-binding</keyword>
<dbReference type="Proteomes" id="UP000654075">
    <property type="component" value="Unassembled WGS sequence"/>
</dbReference>